<dbReference type="InterPro" id="IPR001509">
    <property type="entry name" value="Epimerase_deHydtase"/>
</dbReference>
<comment type="caution">
    <text evidence="4">The sequence shown here is derived from an EMBL/GenBank/DDBJ whole genome shotgun (WGS) entry which is preliminary data.</text>
</comment>
<dbReference type="EMBL" id="JACNEP010000006">
    <property type="protein sequence ID" value="MBC3766062.1"/>
    <property type="molecule type" value="Genomic_DNA"/>
</dbReference>
<evidence type="ECO:0000313" key="5">
    <source>
        <dbReference type="Proteomes" id="UP000601768"/>
    </source>
</evidence>
<dbReference type="Proteomes" id="UP000601768">
    <property type="component" value="Unassembled WGS sequence"/>
</dbReference>
<evidence type="ECO:0000259" key="3">
    <source>
        <dbReference type="Pfam" id="PF08338"/>
    </source>
</evidence>
<name>A0A8J6IUK6_9ALTE</name>
<dbReference type="AlphaFoldDB" id="A0A8J6IUK6"/>
<dbReference type="InterPro" id="IPR036291">
    <property type="entry name" value="NAD(P)-bd_dom_sf"/>
</dbReference>
<comment type="similarity">
    <text evidence="1">Belongs to the NAD(P)-dependent epimerase/dehydratase family. SDR39U1 subfamily.</text>
</comment>
<dbReference type="SUPFAM" id="SSF51735">
    <property type="entry name" value="NAD(P)-binding Rossmann-fold domains"/>
    <property type="match status" value="1"/>
</dbReference>
<protein>
    <submittedName>
        <fullName evidence="4">TIGR01777 family protein</fullName>
    </submittedName>
</protein>
<dbReference type="InterPro" id="IPR010099">
    <property type="entry name" value="SDR39U1"/>
</dbReference>
<sequence length="294" mass="32410">MQILMTGGTGLIGQHFIRTFQQYRYTVLSRQAASMPMDPSQRCTYISDLSHLRNLNTFDYVINLAGEPIADKRWSDAQKLRICDSRWHITQQLVELFDKSSKPPKVFLSGSAIGFYGDTGTKKTDELAGFVPDDFASSLCHKWETIAEGASMKTRVVILRTGVVLSAEGGALKKMLLPFKLGLGGKMGSGQQMMSWIHIDDMVRAMQFLLEQDITGAVNLTAPNPVNNDTFTKAMGKVLHRPTIFSVPAVMLKLLMGESSSLLLGSQNIVPARLLNAGFSFQHPQLASALQNLL</sequence>
<gene>
    <name evidence="4" type="ORF">H8B19_09235</name>
</gene>
<reference evidence="4" key="2">
    <citation type="submission" date="2020-08" db="EMBL/GenBank/DDBJ databases">
        <authorList>
            <person name="Lai Q."/>
        </authorList>
    </citation>
    <scope>NUCLEOTIDE SEQUENCE</scope>
    <source>
        <strain evidence="4">S27-2</strain>
    </source>
</reference>
<evidence type="ECO:0000256" key="1">
    <source>
        <dbReference type="ARBA" id="ARBA00009353"/>
    </source>
</evidence>
<evidence type="ECO:0000259" key="2">
    <source>
        <dbReference type="Pfam" id="PF01370"/>
    </source>
</evidence>
<feature type="domain" description="DUF1731" evidence="3">
    <location>
        <begin position="247"/>
        <end position="293"/>
    </location>
</feature>
<dbReference type="CDD" id="cd05242">
    <property type="entry name" value="SDR_a8"/>
    <property type="match status" value="1"/>
</dbReference>
<dbReference type="RefSeq" id="WP_186506537.1">
    <property type="nucleotide sequence ID" value="NZ_JACNEP010000006.1"/>
</dbReference>
<dbReference type="PANTHER" id="PTHR11092:SF0">
    <property type="entry name" value="EPIMERASE FAMILY PROTEIN SDR39U1"/>
    <property type="match status" value="1"/>
</dbReference>
<dbReference type="PANTHER" id="PTHR11092">
    <property type="entry name" value="SUGAR NUCLEOTIDE EPIMERASE RELATED"/>
    <property type="match status" value="1"/>
</dbReference>
<evidence type="ECO:0000313" key="4">
    <source>
        <dbReference type="EMBL" id="MBC3766062.1"/>
    </source>
</evidence>
<accession>A0A8J6IUK6</accession>
<dbReference type="Pfam" id="PF01370">
    <property type="entry name" value="Epimerase"/>
    <property type="match status" value="1"/>
</dbReference>
<organism evidence="4 5">
    <name type="scientific">Neptunicella marina</name>
    <dbReference type="NCBI Taxonomy" id="2125989"/>
    <lineage>
        <taxon>Bacteria</taxon>
        <taxon>Pseudomonadati</taxon>
        <taxon>Pseudomonadota</taxon>
        <taxon>Gammaproteobacteria</taxon>
        <taxon>Alteromonadales</taxon>
        <taxon>Alteromonadaceae</taxon>
        <taxon>Neptunicella</taxon>
    </lineage>
</organism>
<dbReference type="InterPro" id="IPR013549">
    <property type="entry name" value="DUF1731"/>
</dbReference>
<feature type="domain" description="NAD-dependent epimerase/dehydratase" evidence="2">
    <location>
        <begin position="3"/>
        <end position="212"/>
    </location>
</feature>
<keyword evidence="5" id="KW-1185">Reference proteome</keyword>
<proteinExistence type="inferred from homology"/>
<reference evidence="4" key="1">
    <citation type="journal article" date="2018" name="Int. J. Syst. Evol. Microbiol.">
        <title>Neptunicella marina gen. nov., sp. nov., isolated from surface seawater.</title>
        <authorList>
            <person name="Liu X."/>
            <person name="Lai Q."/>
            <person name="Du Y."/>
            <person name="Zhang X."/>
            <person name="Liu Z."/>
            <person name="Sun F."/>
            <person name="Shao Z."/>
        </authorList>
    </citation>
    <scope>NUCLEOTIDE SEQUENCE</scope>
    <source>
        <strain evidence="4">S27-2</strain>
    </source>
</reference>
<dbReference type="Gene3D" id="3.40.50.720">
    <property type="entry name" value="NAD(P)-binding Rossmann-like Domain"/>
    <property type="match status" value="1"/>
</dbReference>
<dbReference type="NCBIfam" id="TIGR01777">
    <property type="entry name" value="yfcH"/>
    <property type="match status" value="1"/>
</dbReference>
<dbReference type="Pfam" id="PF08338">
    <property type="entry name" value="DUF1731"/>
    <property type="match status" value="1"/>
</dbReference>